<organism evidence="1">
    <name type="scientific">Desulfovibrio sp. U5L</name>
    <dbReference type="NCBI Taxonomy" id="596152"/>
    <lineage>
        <taxon>Bacteria</taxon>
        <taxon>Pseudomonadati</taxon>
        <taxon>Thermodesulfobacteriota</taxon>
        <taxon>Desulfovibrionia</taxon>
        <taxon>Desulfovibrionales</taxon>
        <taxon>Desulfovibrionaceae</taxon>
        <taxon>Desulfovibrio</taxon>
    </lineage>
</organism>
<dbReference type="STRING" id="596152.DesU5LDRAFT_3313"/>
<proteinExistence type="predicted"/>
<dbReference type="AlphaFoldDB" id="I2Q589"/>
<evidence type="ECO:0000313" key="1">
    <source>
        <dbReference type="EMBL" id="EIG54945.1"/>
    </source>
</evidence>
<dbReference type="EMBL" id="JH600068">
    <property type="protein sequence ID" value="EIG54945.1"/>
    <property type="molecule type" value="Genomic_DNA"/>
</dbReference>
<reference evidence="1" key="1">
    <citation type="submission" date="2011-11" db="EMBL/GenBank/DDBJ databases">
        <title>Improved High-Quality Draft sequence of Desulfovibrio sp. U5L.</title>
        <authorList>
            <consortium name="US DOE Joint Genome Institute"/>
            <person name="Lucas S."/>
            <person name="Han J."/>
            <person name="Lapidus A."/>
            <person name="Cheng J.-F."/>
            <person name="Goodwin L."/>
            <person name="Pitluck S."/>
            <person name="Peters L."/>
            <person name="Ovchinnikova G."/>
            <person name="Held B."/>
            <person name="Detter J.C."/>
            <person name="Han C."/>
            <person name="Tapia R."/>
            <person name="Land M."/>
            <person name="Hauser L."/>
            <person name="Kyrpides N."/>
            <person name="Ivanova N."/>
            <person name="Pagani I."/>
            <person name="Gabster J."/>
            <person name="Walker C."/>
            <person name="Stolyar S."/>
            <person name="Stahl D."/>
            <person name="Arkin A."/>
            <person name="Dehal P."/>
            <person name="Hazen T."/>
            <person name="Woyke T."/>
        </authorList>
    </citation>
    <scope>NUCLEOTIDE SEQUENCE [LARGE SCALE GENOMIC DNA]</scope>
    <source>
        <strain evidence="1">U5L</strain>
    </source>
</reference>
<protein>
    <submittedName>
        <fullName evidence="1">Uncharacterized protein</fullName>
    </submittedName>
</protein>
<sequence length="385" mass="42905">MFRNLAAAVPDGAAKLVSLHPAELTSLLEQAWNLRVHPAPGVQIPPTGHPDRRSDTPGLAIPQMPLPVLAPPSLQGASPDPAEPFTTVLANTLKVDTGPRGVRWDHLIYAYMIANTRIRPIFRRVVHELLHGEKFGAPREDTQLWLRNTEELFFRDPPPFFISTITSHIRPDIDTTERQAYYRMFGMDLNHGTDDNAPYPYEKVAAANKEFVTTFEELLRETWIGFINRSTTSGPNPTDDAKIEDLALKLNSQLLDRRRFGNLSREEFYMVAMMSWFHMTVENNNLPVIRDLRAEGSTPEQVLFKIAQMVGLPANGLAYHYFQIADAISAVLIAIETGTLQVPGAARAFYDPTAPNNLSAAMNTITTHWSAITGNDVKAGKVAVR</sequence>
<dbReference type="eggNOG" id="ENOG5030RHD">
    <property type="taxonomic scope" value="Bacteria"/>
</dbReference>
<gene>
    <name evidence="1" type="ORF">DesU5LDRAFT_3313</name>
</gene>
<dbReference type="OrthoDB" id="620680at2"/>
<dbReference type="HOGENOM" id="CLU_060498_0_0_7"/>
<name>I2Q589_9BACT</name>
<accession>I2Q589</accession>